<dbReference type="HOGENOM" id="CLU_074848_3_0_1"/>
<dbReference type="EMBL" id="AEYP01046249">
    <property type="status" value="NOT_ANNOTATED_CDS"/>
    <property type="molecule type" value="Genomic_DNA"/>
</dbReference>
<name>M3Z5U9_MUSPF</name>
<accession>M3Z5U9</accession>
<dbReference type="InParanoid" id="M3Z5U9"/>
<dbReference type="Gene3D" id="3.30.450.50">
    <property type="entry name" value="Longin domain"/>
    <property type="match status" value="1"/>
</dbReference>
<dbReference type="GO" id="GO:0005484">
    <property type="term" value="F:SNAP receptor activity"/>
    <property type="evidence" value="ECO:0007669"/>
    <property type="project" value="TreeGrafter"/>
</dbReference>
<evidence type="ECO:0000259" key="2">
    <source>
        <dbReference type="PROSITE" id="PS50892"/>
    </source>
</evidence>
<evidence type="ECO:0000256" key="1">
    <source>
        <dbReference type="PROSITE-ProRule" id="PRU00290"/>
    </source>
</evidence>
<organism evidence="3">
    <name type="scientific">Mustela putorius furo</name>
    <name type="common">European domestic ferret</name>
    <name type="synonym">Mustela furo</name>
    <dbReference type="NCBI Taxonomy" id="9669"/>
    <lineage>
        <taxon>Eukaryota</taxon>
        <taxon>Metazoa</taxon>
        <taxon>Chordata</taxon>
        <taxon>Craniata</taxon>
        <taxon>Vertebrata</taxon>
        <taxon>Euteleostomi</taxon>
        <taxon>Mammalia</taxon>
        <taxon>Eutheria</taxon>
        <taxon>Laurasiatheria</taxon>
        <taxon>Carnivora</taxon>
        <taxon>Caniformia</taxon>
        <taxon>Musteloidea</taxon>
        <taxon>Mustelidae</taxon>
        <taxon>Mustelinae</taxon>
        <taxon>Mustela</taxon>
    </lineage>
</organism>
<reference evidence="3" key="1">
    <citation type="submission" date="2024-06" db="UniProtKB">
        <authorList>
            <consortium name="Ensembl"/>
        </authorList>
    </citation>
    <scope>IDENTIFICATION</scope>
</reference>
<dbReference type="eggNOG" id="KOG0861">
    <property type="taxonomic scope" value="Eukaryota"/>
</dbReference>
<dbReference type="GO" id="GO:0005794">
    <property type="term" value="C:Golgi apparatus"/>
    <property type="evidence" value="ECO:0007669"/>
    <property type="project" value="TreeGrafter"/>
</dbReference>
<dbReference type="SUPFAM" id="SSF58038">
    <property type="entry name" value="SNARE fusion complex"/>
    <property type="match status" value="1"/>
</dbReference>
<sequence>MKLLGLSILRKEKPNAVLLNMSSFGFFQRFNVQETMCALYVWHASLAEMVVMNSDYSFHAAVALPEKVLDEFSKQVDKTEWPVGSLATVLDGYLRRSQNLGETDPVSKAWAELEATKIVLHNTTEPLLEQGEKLDELVSKSEVLET</sequence>
<dbReference type="Ensembl" id="ENSMPUT00000019236.1">
    <property type="protein sequence ID" value="ENSMPUP00000018961.1"/>
    <property type="gene ID" value="ENSMPUG00000019084.1"/>
</dbReference>
<dbReference type="STRING" id="9669.ENSMPUP00000018961"/>
<dbReference type="Gene3D" id="1.20.5.110">
    <property type="match status" value="1"/>
</dbReference>
<dbReference type="PANTHER" id="PTHR45806">
    <property type="entry name" value="SYNAPTOBREVIN HOMOLOG YKT6"/>
    <property type="match status" value="1"/>
</dbReference>
<keyword evidence="1" id="KW-0175">Coiled coil</keyword>
<protein>
    <recommendedName>
        <fullName evidence="2">V-SNARE coiled-coil homology domain-containing protein</fullName>
    </recommendedName>
</protein>
<dbReference type="AlphaFoldDB" id="M3Z5U9"/>
<dbReference type="PROSITE" id="PS50892">
    <property type="entry name" value="V_SNARE"/>
    <property type="match status" value="1"/>
</dbReference>
<dbReference type="InterPro" id="IPR011012">
    <property type="entry name" value="Longin-like_dom_sf"/>
</dbReference>
<dbReference type="PANTHER" id="PTHR45806:SF1">
    <property type="entry name" value="SYNAPTOBREVIN HOMOLOG YKT6"/>
    <property type="match status" value="1"/>
</dbReference>
<dbReference type="InterPro" id="IPR042855">
    <property type="entry name" value="V_SNARE_CC"/>
</dbReference>
<feature type="domain" description="V-SNARE coiled-coil homology" evidence="2">
    <location>
        <begin position="105"/>
        <end position="146"/>
    </location>
</feature>
<dbReference type="GO" id="GO:0006888">
    <property type="term" value="P:endoplasmic reticulum to Golgi vesicle-mediated transport"/>
    <property type="evidence" value="ECO:0007669"/>
    <property type="project" value="TreeGrafter"/>
</dbReference>
<evidence type="ECO:0000313" key="3">
    <source>
        <dbReference type="Ensembl" id="ENSMPUP00000018961.1"/>
    </source>
</evidence>
<dbReference type="SUPFAM" id="SSF64356">
    <property type="entry name" value="SNARE-like"/>
    <property type="match status" value="1"/>
</dbReference>
<dbReference type="GeneTree" id="ENSGT00950000185203"/>
<proteinExistence type="predicted"/>